<evidence type="ECO:0000256" key="1">
    <source>
        <dbReference type="SAM" id="Phobius"/>
    </source>
</evidence>
<feature type="transmembrane region" description="Helical" evidence="1">
    <location>
        <begin position="28"/>
        <end position="49"/>
    </location>
</feature>
<evidence type="ECO:0000313" key="2">
    <source>
        <dbReference type="EMBL" id="HDD52939.1"/>
    </source>
</evidence>
<dbReference type="Proteomes" id="UP000885690">
    <property type="component" value="Unassembled WGS sequence"/>
</dbReference>
<dbReference type="EMBL" id="DQWS01000100">
    <property type="protein sequence ID" value="HDD52939.1"/>
    <property type="molecule type" value="Genomic_DNA"/>
</dbReference>
<keyword evidence="1" id="KW-1133">Transmembrane helix</keyword>
<keyword evidence="1" id="KW-0812">Transmembrane</keyword>
<protein>
    <submittedName>
        <fullName evidence="2">Uncharacterized protein</fullName>
    </submittedName>
</protein>
<comment type="caution">
    <text evidence="2">The sequence shown here is derived from an EMBL/GenBank/DDBJ whole genome shotgun (WGS) entry which is preliminary data.</text>
</comment>
<feature type="transmembrane region" description="Helical" evidence="1">
    <location>
        <begin position="61"/>
        <end position="87"/>
    </location>
</feature>
<accession>A0A7C0YD04</accession>
<organism evidence="2">
    <name type="scientific">Thermosulfidibacter takaii</name>
    <dbReference type="NCBI Taxonomy" id="412593"/>
    <lineage>
        <taxon>Bacteria</taxon>
        <taxon>Pseudomonadati</taxon>
        <taxon>Thermosulfidibacterota</taxon>
        <taxon>Thermosulfidibacteria</taxon>
        <taxon>Thermosulfidibacterales</taxon>
        <taxon>Thermosulfidibacteraceae</taxon>
    </lineage>
</organism>
<sequence length="91" mass="10351">MKGFAFKKKSPEPRGLMPPQRPNLKVQILGWAFVAFMAFNLFCLLLPEAPQQRIYELESSLLGIFVVGFLFLALAVVVLYVVLWAFVSLFK</sequence>
<keyword evidence="1" id="KW-0472">Membrane</keyword>
<name>A0A7C0YD04_9BACT</name>
<reference evidence="2" key="1">
    <citation type="journal article" date="2020" name="mSystems">
        <title>Genome- and Community-Level Interaction Insights into Carbon Utilization and Element Cycling Functions of Hydrothermarchaeota in Hydrothermal Sediment.</title>
        <authorList>
            <person name="Zhou Z."/>
            <person name="Liu Y."/>
            <person name="Xu W."/>
            <person name="Pan J."/>
            <person name="Luo Z.H."/>
            <person name="Li M."/>
        </authorList>
    </citation>
    <scope>NUCLEOTIDE SEQUENCE [LARGE SCALE GENOMIC DNA]</scope>
    <source>
        <strain evidence="2">HyVt-115</strain>
    </source>
</reference>
<dbReference type="AlphaFoldDB" id="A0A7C0YD04"/>
<gene>
    <name evidence="2" type="ORF">ENF32_02575</name>
</gene>
<proteinExistence type="predicted"/>